<evidence type="ECO:0000259" key="4">
    <source>
        <dbReference type="PROSITE" id="PS51071"/>
    </source>
</evidence>
<keyword evidence="3" id="KW-0804">Transcription</keyword>
<dbReference type="GO" id="GO:1901135">
    <property type="term" value="P:carbohydrate derivative metabolic process"/>
    <property type="evidence" value="ECO:0007669"/>
    <property type="project" value="InterPro"/>
</dbReference>
<dbReference type="InterPro" id="IPR035472">
    <property type="entry name" value="RpiR-like_SIS"/>
</dbReference>
<dbReference type="SUPFAM" id="SSF53697">
    <property type="entry name" value="SIS domain"/>
    <property type="match status" value="1"/>
</dbReference>
<dbReference type="Gene3D" id="1.10.10.10">
    <property type="entry name" value="Winged helix-like DNA-binding domain superfamily/Winged helix DNA-binding domain"/>
    <property type="match status" value="1"/>
</dbReference>
<dbReference type="Pfam" id="PF01380">
    <property type="entry name" value="SIS"/>
    <property type="match status" value="1"/>
</dbReference>
<evidence type="ECO:0000259" key="5">
    <source>
        <dbReference type="PROSITE" id="PS51464"/>
    </source>
</evidence>
<evidence type="ECO:0000256" key="2">
    <source>
        <dbReference type="ARBA" id="ARBA00023125"/>
    </source>
</evidence>
<dbReference type="GO" id="GO:0097367">
    <property type="term" value="F:carbohydrate derivative binding"/>
    <property type="evidence" value="ECO:0007669"/>
    <property type="project" value="InterPro"/>
</dbReference>
<dbReference type="Proteomes" id="UP000008710">
    <property type="component" value="Plasmid pRHL1"/>
</dbReference>
<dbReference type="KEGG" id="rha:RHA1_ro08801"/>
<keyword evidence="6" id="KW-0614">Plasmid</keyword>
<evidence type="ECO:0000313" key="6">
    <source>
        <dbReference type="EMBL" id="ABG99845.1"/>
    </source>
</evidence>
<dbReference type="InterPro" id="IPR001347">
    <property type="entry name" value="SIS_dom"/>
</dbReference>
<evidence type="ECO:0000256" key="3">
    <source>
        <dbReference type="ARBA" id="ARBA00023163"/>
    </source>
</evidence>
<name>Q0RXZ1_RHOJR</name>
<dbReference type="HOGENOM" id="CLU_055769_1_1_11"/>
<feature type="domain" description="HTH rpiR-type" evidence="4">
    <location>
        <begin position="4"/>
        <end position="80"/>
    </location>
</feature>
<protein>
    <submittedName>
        <fullName evidence="6">Possible transcriptional regulator</fullName>
    </submittedName>
</protein>
<dbReference type="GO" id="GO:0003700">
    <property type="term" value="F:DNA-binding transcription factor activity"/>
    <property type="evidence" value="ECO:0007669"/>
    <property type="project" value="InterPro"/>
</dbReference>
<accession>Q0RXZ1</accession>
<dbReference type="InterPro" id="IPR047640">
    <property type="entry name" value="RpiR-like"/>
</dbReference>
<dbReference type="EMBL" id="CP000432">
    <property type="protein sequence ID" value="ABG99845.1"/>
    <property type="molecule type" value="Genomic_DNA"/>
</dbReference>
<evidence type="ECO:0000256" key="1">
    <source>
        <dbReference type="ARBA" id="ARBA00023015"/>
    </source>
</evidence>
<evidence type="ECO:0000313" key="7">
    <source>
        <dbReference type="Proteomes" id="UP000008710"/>
    </source>
</evidence>
<dbReference type="InterPro" id="IPR036388">
    <property type="entry name" value="WH-like_DNA-bd_sf"/>
</dbReference>
<reference evidence="7" key="1">
    <citation type="journal article" date="2006" name="Proc. Natl. Acad. Sci. U.S.A.">
        <title>The complete genome of Rhodococcus sp. RHA1 provides insights into a catabolic powerhouse.</title>
        <authorList>
            <person name="McLeod M.P."/>
            <person name="Warren R.L."/>
            <person name="Hsiao W.W.L."/>
            <person name="Araki N."/>
            <person name="Myhre M."/>
            <person name="Fernandes C."/>
            <person name="Miyazawa D."/>
            <person name="Wong W."/>
            <person name="Lillquist A.L."/>
            <person name="Wang D."/>
            <person name="Dosanjh M."/>
            <person name="Hara H."/>
            <person name="Petrescu A."/>
            <person name="Morin R.D."/>
            <person name="Yang G."/>
            <person name="Stott J.M."/>
            <person name="Schein J.E."/>
            <person name="Shin H."/>
            <person name="Smailus D."/>
            <person name="Siddiqui A.S."/>
            <person name="Marra M.A."/>
            <person name="Jones S.J.M."/>
            <person name="Holt R."/>
            <person name="Brinkman F.S.L."/>
            <person name="Miyauchi K."/>
            <person name="Fukuda M."/>
            <person name="Davies J.E."/>
            <person name="Mohn W.W."/>
            <person name="Eltis L.D."/>
        </authorList>
    </citation>
    <scope>NUCLEOTIDE SEQUENCE [LARGE SCALE GENOMIC DNA]</scope>
    <source>
        <strain evidence="7">RHA1</strain>
    </source>
</reference>
<dbReference type="InterPro" id="IPR000281">
    <property type="entry name" value="HTH_RpiR"/>
</dbReference>
<dbReference type="SUPFAM" id="SSF46689">
    <property type="entry name" value="Homeodomain-like"/>
    <property type="match status" value="1"/>
</dbReference>
<dbReference type="RefSeq" id="WP_011599526.1">
    <property type="nucleotide sequence ID" value="NC_008269.1"/>
</dbReference>
<gene>
    <name evidence="6" type="ordered locus">RHA1_ro08801</name>
</gene>
<sequence>MSEVREWLAVLREGTQTTPKIGEVLDLIAKQPRMASYASASAVAETARVNTATVVRAAQALGFEGWLALRAEVRSRYLASLSATEVSAEHAERGVHPASSAVRQDVANVGLFARSLDLDVIEHFATAISQASRTAVVTTGSYAAVAAPLAHLGAVMGYPIAMEIRGGTHLANVMSSMTPESCFVAISFWRLHAEILKAARSAARRGATVCVITDSVSTPLTEVADHVIVVSSEGGSWFPSMTAGVCAVNAVLTSLEQQGGQKVQDAIADMEHTWAELELYDI</sequence>
<proteinExistence type="predicted"/>
<dbReference type="InterPro" id="IPR046348">
    <property type="entry name" value="SIS_dom_sf"/>
</dbReference>
<keyword evidence="2" id="KW-0238">DNA-binding</keyword>
<dbReference type="PANTHER" id="PTHR30514">
    <property type="entry name" value="GLUCOKINASE"/>
    <property type="match status" value="1"/>
</dbReference>
<dbReference type="InterPro" id="IPR009057">
    <property type="entry name" value="Homeodomain-like_sf"/>
</dbReference>
<geneLocation type="plasmid" evidence="6 7">
    <name>pRHL1</name>
</geneLocation>
<dbReference type="CDD" id="cd05013">
    <property type="entry name" value="SIS_RpiR"/>
    <property type="match status" value="1"/>
</dbReference>
<dbReference type="Pfam" id="PF01418">
    <property type="entry name" value="HTH_6"/>
    <property type="match status" value="1"/>
</dbReference>
<organism evidence="6 7">
    <name type="scientific">Rhodococcus jostii (strain RHA1)</name>
    <dbReference type="NCBI Taxonomy" id="101510"/>
    <lineage>
        <taxon>Bacteria</taxon>
        <taxon>Bacillati</taxon>
        <taxon>Actinomycetota</taxon>
        <taxon>Actinomycetes</taxon>
        <taxon>Mycobacteriales</taxon>
        <taxon>Nocardiaceae</taxon>
        <taxon>Rhodococcus</taxon>
    </lineage>
</organism>
<dbReference type="PROSITE" id="PS51464">
    <property type="entry name" value="SIS"/>
    <property type="match status" value="1"/>
</dbReference>
<feature type="domain" description="SIS" evidence="5">
    <location>
        <begin position="124"/>
        <end position="261"/>
    </location>
</feature>
<dbReference type="GO" id="GO:0003677">
    <property type="term" value="F:DNA binding"/>
    <property type="evidence" value="ECO:0007669"/>
    <property type="project" value="UniProtKB-KW"/>
</dbReference>
<dbReference type="PROSITE" id="PS51071">
    <property type="entry name" value="HTH_RPIR"/>
    <property type="match status" value="1"/>
</dbReference>
<dbReference type="AlphaFoldDB" id="Q0RXZ1"/>
<dbReference type="Gene3D" id="3.40.50.10490">
    <property type="entry name" value="Glucose-6-phosphate isomerase like protein, domain 1"/>
    <property type="match status" value="1"/>
</dbReference>
<dbReference type="PANTHER" id="PTHR30514:SF18">
    <property type="entry name" value="RPIR-FAMILY TRANSCRIPTIONAL REGULATOR"/>
    <property type="match status" value="1"/>
</dbReference>
<keyword evidence="1" id="KW-0805">Transcription regulation</keyword>